<reference evidence="8" key="1">
    <citation type="journal article" date="2020" name="Stud. Mycol.">
        <title>101 Dothideomycetes genomes: a test case for predicting lifestyles and emergence of pathogens.</title>
        <authorList>
            <person name="Haridas S."/>
            <person name="Albert R."/>
            <person name="Binder M."/>
            <person name="Bloem J."/>
            <person name="Labutti K."/>
            <person name="Salamov A."/>
            <person name="Andreopoulos B."/>
            <person name="Baker S."/>
            <person name="Barry K."/>
            <person name="Bills G."/>
            <person name="Bluhm B."/>
            <person name="Cannon C."/>
            <person name="Castanera R."/>
            <person name="Culley D."/>
            <person name="Daum C."/>
            <person name="Ezra D."/>
            <person name="Gonzalez J."/>
            <person name="Henrissat B."/>
            <person name="Kuo A."/>
            <person name="Liang C."/>
            <person name="Lipzen A."/>
            <person name="Lutzoni F."/>
            <person name="Magnuson J."/>
            <person name="Mondo S."/>
            <person name="Nolan M."/>
            <person name="Ohm R."/>
            <person name="Pangilinan J."/>
            <person name="Park H.-J."/>
            <person name="Ramirez L."/>
            <person name="Alfaro M."/>
            <person name="Sun H."/>
            <person name="Tritt A."/>
            <person name="Yoshinaga Y."/>
            <person name="Zwiers L.-H."/>
            <person name="Turgeon B."/>
            <person name="Goodwin S."/>
            <person name="Spatafora J."/>
            <person name="Crous P."/>
            <person name="Grigoriev I."/>
        </authorList>
    </citation>
    <scope>NUCLEOTIDE SEQUENCE</scope>
    <source>
        <strain evidence="8">CBS 107.79</strain>
    </source>
</reference>
<dbReference type="EMBL" id="ML976707">
    <property type="protein sequence ID" value="KAF1969625.1"/>
    <property type="molecule type" value="Genomic_DNA"/>
</dbReference>
<evidence type="ECO:0000256" key="6">
    <source>
        <dbReference type="SAM" id="Phobius"/>
    </source>
</evidence>
<feature type="transmembrane region" description="Helical" evidence="6">
    <location>
        <begin position="168"/>
        <end position="189"/>
    </location>
</feature>
<comment type="similarity">
    <text evidence="5">Belongs to the SAT4 family.</text>
</comment>
<feature type="domain" description="Rhodopsin" evidence="7">
    <location>
        <begin position="74"/>
        <end position="315"/>
    </location>
</feature>
<proteinExistence type="inferred from homology"/>
<dbReference type="Pfam" id="PF20684">
    <property type="entry name" value="Fung_rhodopsin"/>
    <property type="match status" value="1"/>
</dbReference>
<sequence>MDSFLEIPDPIATSVDRTREVFGQIPTSNSLFNNTRPSFNPNRFRNKSADTNQAPVLLGVGGTLLFISICLLAARLWSRLKPAHRIKPDDLTVLAATILAVVQYLILAAAVFNGLGHRTIFVPSKRRSAAMRLLFISQLFWYWAVTLVKLSVALLLFRLKPTRPWRSFLYLIMGVTIAAAIVQTCFQFLQCRPFSVYWDPRVFKGVQCFRRSIINGNIIMFSSIQVALDLIFSFIPITFIRKLKRPRREKIFMCFLMGLGLFAACAAVVRTLTLQEYYTTSDLFRINVKIALWATLELQMALIAATMPTLKAFMERTLVRVGLRFYDEKNEGHVRWELVKLGLLDEGDVLVKDENMVVGRRPITRSVTEAKTAAASSEEVKGTMDNGVGLLNEEDEVTFDEMLLESTRAKQFL</sequence>
<evidence type="ECO:0000256" key="3">
    <source>
        <dbReference type="ARBA" id="ARBA00022989"/>
    </source>
</evidence>
<feature type="transmembrane region" description="Helical" evidence="6">
    <location>
        <begin position="90"/>
        <end position="115"/>
    </location>
</feature>
<organism evidence="8 9">
    <name type="scientific">Bimuria novae-zelandiae CBS 107.79</name>
    <dbReference type="NCBI Taxonomy" id="1447943"/>
    <lineage>
        <taxon>Eukaryota</taxon>
        <taxon>Fungi</taxon>
        <taxon>Dikarya</taxon>
        <taxon>Ascomycota</taxon>
        <taxon>Pezizomycotina</taxon>
        <taxon>Dothideomycetes</taxon>
        <taxon>Pleosporomycetidae</taxon>
        <taxon>Pleosporales</taxon>
        <taxon>Massarineae</taxon>
        <taxon>Didymosphaeriaceae</taxon>
        <taxon>Bimuria</taxon>
    </lineage>
</organism>
<evidence type="ECO:0000313" key="8">
    <source>
        <dbReference type="EMBL" id="KAF1969625.1"/>
    </source>
</evidence>
<keyword evidence="4 6" id="KW-0472">Membrane</keyword>
<feature type="transmembrane region" description="Helical" evidence="6">
    <location>
        <begin position="218"/>
        <end position="239"/>
    </location>
</feature>
<accession>A0A6A5UXS8</accession>
<dbReference type="GO" id="GO:0016020">
    <property type="term" value="C:membrane"/>
    <property type="evidence" value="ECO:0007669"/>
    <property type="project" value="UniProtKB-SubCell"/>
</dbReference>
<feature type="transmembrane region" description="Helical" evidence="6">
    <location>
        <begin position="56"/>
        <end position="78"/>
    </location>
</feature>
<keyword evidence="9" id="KW-1185">Reference proteome</keyword>
<dbReference type="InterPro" id="IPR052337">
    <property type="entry name" value="SAT4-like"/>
</dbReference>
<dbReference type="OrthoDB" id="3897607at2759"/>
<keyword evidence="2 6" id="KW-0812">Transmembrane</keyword>
<comment type="subcellular location">
    <subcellularLocation>
        <location evidence="1">Membrane</location>
        <topology evidence="1">Multi-pass membrane protein</topology>
    </subcellularLocation>
</comment>
<protein>
    <recommendedName>
        <fullName evidence="7">Rhodopsin domain-containing protein</fullName>
    </recommendedName>
</protein>
<evidence type="ECO:0000259" key="7">
    <source>
        <dbReference type="Pfam" id="PF20684"/>
    </source>
</evidence>
<evidence type="ECO:0000313" key="9">
    <source>
        <dbReference type="Proteomes" id="UP000800036"/>
    </source>
</evidence>
<feature type="transmembrane region" description="Helical" evidence="6">
    <location>
        <begin position="135"/>
        <end position="156"/>
    </location>
</feature>
<dbReference type="PANTHER" id="PTHR33048:SF129">
    <property type="entry name" value="INTEGRAL MEMBRANE PROTEIN-RELATED"/>
    <property type="match status" value="1"/>
</dbReference>
<dbReference type="AlphaFoldDB" id="A0A6A5UXS8"/>
<dbReference type="PANTHER" id="PTHR33048">
    <property type="entry name" value="PTH11-LIKE INTEGRAL MEMBRANE PROTEIN (AFU_ORTHOLOGUE AFUA_5G11245)"/>
    <property type="match status" value="1"/>
</dbReference>
<evidence type="ECO:0000256" key="4">
    <source>
        <dbReference type="ARBA" id="ARBA00023136"/>
    </source>
</evidence>
<feature type="transmembrane region" description="Helical" evidence="6">
    <location>
        <begin position="251"/>
        <end position="270"/>
    </location>
</feature>
<gene>
    <name evidence="8" type="ORF">BU23DRAFT_476341</name>
</gene>
<evidence type="ECO:0000256" key="5">
    <source>
        <dbReference type="ARBA" id="ARBA00038359"/>
    </source>
</evidence>
<evidence type="ECO:0000256" key="2">
    <source>
        <dbReference type="ARBA" id="ARBA00022692"/>
    </source>
</evidence>
<dbReference type="InterPro" id="IPR049326">
    <property type="entry name" value="Rhodopsin_dom_fungi"/>
</dbReference>
<name>A0A6A5UXS8_9PLEO</name>
<dbReference type="Proteomes" id="UP000800036">
    <property type="component" value="Unassembled WGS sequence"/>
</dbReference>
<evidence type="ECO:0000256" key="1">
    <source>
        <dbReference type="ARBA" id="ARBA00004141"/>
    </source>
</evidence>
<keyword evidence="3 6" id="KW-1133">Transmembrane helix</keyword>